<dbReference type="Gene3D" id="3.40.50.300">
    <property type="entry name" value="P-loop containing nucleotide triphosphate hydrolases"/>
    <property type="match status" value="1"/>
</dbReference>
<dbReference type="SMART" id="SM00065">
    <property type="entry name" value="GAF"/>
    <property type="match status" value="1"/>
</dbReference>
<feature type="domain" description="Sigma-54 factor interaction" evidence="7">
    <location>
        <begin position="205"/>
        <end position="434"/>
    </location>
</feature>
<gene>
    <name evidence="8" type="ORF">PPG34_12665</name>
</gene>
<keyword evidence="3" id="KW-0805">Transcription regulation</keyword>
<dbReference type="EMBL" id="JAQOUE010000001">
    <property type="protein sequence ID" value="MDT7043205.1"/>
    <property type="molecule type" value="Genomic_DNA"/>
</dbReference>
<evidence type="ECO:0000256" key="3">
    <source>
        <dbReference type="ARBA" id="ARBA00023015"/>
    </source>
</evidence>
<dbReference type="SUPFAM" id="SSF55781">
    <property type="entry name" value="GAF domain-like"/>
    <property type="match status" value="1"/>
</dbReference>
<keyword evidence="5" id="KW-0010">Activator</keyword>
<dbReference type="InterPro" id="IPR002197">
    <property type="entry name" value="HTH_Fis"/>
</dbReference>
<keyword evidence="1" id="KW-0547">Nucleotide-binding</keyword>
<dbReference type="SUPFAM" id="SSF46689">
    <property type="entry name" value="Homeodomain-like"/>
    <property type="match status" value="1"/>
</dbReference>
<dbReference type="InterPro" id="IPR003018">
    <property type="entry name" value="GAF"/>
</dbReference>
<comment type="caution">
    <text evidence="8">The sequence shown here is derived from an EMBL/GenBank/DDBJ whole genome shotgun (WGS) entry which is preliminary data.</text>
</comment>
<dbReference type="Gene3D" id="1.10.8.60">
    <property type="match status" value="1"/>
</dbReference>
<dbReference type="InterPro" id="IPR009057">
    <property type="entry name" value="Homeodomain-like_sf"/>
</dbReference>
<evidence type="ECO:0000256" key="5">
    <source>
        <dbReference type="ARBA" id="ARBA00023159"/>
    </source>
</evidence>
<dbReference type="Pfam" id="PF25601">
    <property type="entry name" value="AAA_lid_14"/>
    <property type="match status" value="1"/>
</dbReference>
<accession>A0ABU3K9U9</accession>
<dbReference type="Pfam" id="PF02954">
    <property type="entry name" value="HTH_8"/>
    <property type="match status" value="1"/>
</dbReference>
<protein>
    <submittedName>
        <fullName evidence="8">Sigma 54-interacting transcriptional regulator</fullName>
    </submittedName>
</protein>
<dbReference type="Proteomes" id="UP001250932">
    <property type="component" value="Unassembled WGS sequence"/>
</dbReference>
<dbReference type="Gene3D" id="3.30.450.40">
    <property type="match status" value="1"/>
</dbReference>
<evidence type="ECO:0000313" key="9">
    <source>
        <dbReference type="Proteomes" id="UP001250932"/>
    </source>
</evidence>
<dbReference type="SMART" id="SM00382">
    <property type="entry name" value="AAA"/>
    <property type="match status" value="1"/>
</dbReference>
<dbReference type="PANTHER" id="PTHR32071:SF117">
    <property type="entry name" value="PTS-DEPENDENT DIHYDROXYACETONE KINASE OPERON REGULATORY PROTEIN-RELATED"/>
    <property type="match status" value="1"/>
</dbReference>
<evidence type="ECO:0000256" key="2">
    <source>
        <dbReference type="ARBA" id="ARBA00022840"/>
    </source>
</evidence>
<dbReference type="InterPro" id="IPR025662">
    <property type="entry name" value="Sigma_54_int_dom_ATP-bd_1"/>
</dbReference>
<keyword evidence="9" id="KW-1185">Reference proteome</keyword>
<keyword evidence="2" id="KW-0067">ATP-binding</keyword>
<dbReference type="InterPro" id="IPR029016">
    <property type="entry name" value="GAF-like_dom_sf"/>
</dbReference>
<sequence>MSNEVTVNTVSTNYYRALLEVTNILNSQRDSDSFWKAITGQIRHIIPWERAGITLFHPEINAFRFYVVETSLPKVILQSDMIIPREGSAIGWVYENLRTHIRCNLQGEQVFLEDQYYFQEGLGRMINLPMMVGNTCIGTLNIGSVQSGDPEPEDLEFLRHVATQIALAIDHVQAYEQIDLLRQQLADENQYLQEEIRATHNFGAMIGSSPVMEQIQELAEAVAPTNTTVLITGETGTGKELLARLIHELSPRRNKAFIRVNCAGLPVGLVESELFGHERGAFTGAEQRRIGRFELADGGTLFLDEIGEMSLESQAKLLRVLQDGLVDRIGGMHSVPVDVRIITATNSDLSVAVANGRFRSDLFFRLHVFPINVPPLRDRPEDIPLLARHFMDQFKSKFKRPCRIIEEDCLGRLLSYSWPGNVRELQNVIERAMILSTGPELRISKALFQAPSIPEKSAGSQTLKDSEKSQIIDALELAGWRISGPFGAAERLGINASTLRSRMKKLSISRPRHAVESLKNYLTLAFLPPYWWDLIIFI</sequence>
<dbReference type="InterPro" id="IPR025944">
    <property type="entry name" value="Sigma_54_int_dom_CS"/>
</dbReference>
<evidence type="ECO:0000313" key="8">
    <source>
        <dbReference type="EMBL" id="MDT7043205.1"/>
    </source>
</evidence>
<proteinExistence type="predicted"/>
<dbReference type="PANTHER" id="PTHR32071">
    <property type="entry name" value="TRANSCRIPTIONAL REGULATORY PROTEIN"/>
    <property type="match status" value="1"/>
</dbReference>
<name>A0ABU3K9U9_9BACT</name>
<dbReference type="Pfam" id="PF01590">
    <property type="entry name" value="GAF"/>
    <property type="match status" value="1"/>
</dbReference>
<keyword evidence="4" id="KW-0238">DNA-binding</keyword>
<keyword evidence="6" id="KW-0804">Transcription</keyword>
<dbReference type="InterPro" id="IPR003593">
    <property type="entry name" value="AAA+_ATPase"/>
</dbReference>
<evidence type="ECO:0000256" key="1">
    <source>
        <dbReference type="ARBA" id="ARBA00022741"/>
    </source>
</evidence>
<evidence type="ECO:0000259" key="7">
    <source>
        <dbReference type="PROSITE" id="PS50045"/>
    </source>
</evidence>
<dbReference type="PROSITE" id="PS50045">
    <property type="entry name" value="SIGMA54_INTERACT_4"/>
    <property type="match status" value="1"/>
</dbReference>
<reference evidence="8 9" key="1">
    <citation type="journal article" date="2023" name="ISME J.">
        <title>Cultivation and genomic characterization of novel and ubiquitous marine nitrite-oxidizing bacteria from the Nitrospirales.</title>
        <authorList>
            <person name="Mueller A.J."/>
            <person name="Daebeler A."/>
            <person name="Herbold C.W."/>
            <person name="Kirkegaard R.H."/>
            <person name="Daims H."/>
        </authorList>
    </citation>
    <scope>NUCLEOTIDE SEQUENCE [LARGE SCALE GENOMIC DNA]</scope>
    <source>
        <strain evidence="8 9">EB</strain>
    </source>
</reference>
<dbReference type="CDD" id="cd00009">
    <property type="entry name" value="AAA"/>
    <property type="match status" value="1"/>
</dbReference>
<dbReference type="PROSITE" id="PS00676">
    <property type="entry name" value="SIGMA54_INTERACT_2"/>
    <property type="match status" value="1"/>
</dbReference>
<dbReference type="PROSITE" id="PS00688">
    <property type="entry name" value="SIGMA54_INTERACT_3"/>
    <property type="match status" value="1"/>
</dbReference>
<dbReference type="PROSITE" id="PS00675">
    <property type="entry name" value="SIGMA54_INTERACT_1"/>
    <property type="match status" value="1"/>
</dbReference>
<dbReference type="Pfam" id="PF00158">
    <property type="entry name" value="Sigma54_activat"/>
    <property type="match status" value="1"/>
</dbReference>
<dbReference type="InterPro" id="IPR025943">
    <property type="entry name" value="Sigma_54_int_dom_ATP-bd_2"/>
</dbReference>
<dbReference type="SUPFAM" id="SSF52540">
    <property type="entry name" value="P-loop containing nucleoside triphosphate hydrolases"/>
    <property type="match status" value="1"/>
</dbReference>
<evidence type="ECO:0000256" key="4">
    <source>
        <dbReference type="ARBA" id="ARBA00023125"/>
    </source>
</evidence>
<dbReference type="InterPro" id="IPR058031">
    <property type="entry name" value="AAA_lid_NorR"/>
</dbReference>
<organism evidence="8 9">
    <name type="scientific">Candidatus Nitronereus thalassa</name>
    <dbReference type="NCBI Taxonomy" id="3020898"/>
    <lineage>
        <taxon>Bacteria</taxon>
        <taxon>Pseudomonadati</taxon>
        <taxon>Nitrospirota</taxon>
        <taxon>Nitrospiria</taxon>
        <taxon>Nitrospirales</taxon>
        <taxon>Nitrospiraceae</taxon>
        <taxon>Candidatus Nitronereus</taxon>
    </lineage>
</organism>
<dbReference type="Gene3D" id="1.10.10.60">
    <property type="entry name" value="Homeodomain-like"/>
    <property type="match status" value="1"/>
</dbReference>
<evidence type="ECO:0000256" key="6">
    <source>
        <dbReference type="ARBA" id="ARBA00023163"/>
    </source>
</evidence>
<dbReference type="RefSeq" id="WP_313833723.1">
    <property type="nucleotide sequence ID" value="NZ_JAQOUE010000001.1"/>
</dbReference>
<dbReference type="InterPro" id="IPR027417">
    <property type="entry name" value="P-loop_NTPase"/>
</dbReference>
<dbReference type="InterPro" id="IPR002078">
    <property type="entry name" value="Sigma_54_int"/>
</dbReference>